<dbReference type="EMBL" id="BSEV01000001">
    <property type="protein sequence ID" value="GLK06761.1"/>
    <property type="molecule type" value="Genomic_DNA"/>
</dbReference>
<name>A0A9W6MA79_9ACTN</name>
<dbReference type="GO" id="GO:0044550">
    <property type="term" value="P:secondary metabolite biosynthetic process"/>
    <property type="evidence" value="ECO:0007669"/>
    <property type="project" value="TreeGrafter"/>
</dbReference>
<organism evidence="2 3">
    <name type="scientific">Streptosporangium carneum</name>
    <dbReference type="NCBI Taxonomy" id="47481"/>
    <lineage>
        <taxon>Bacteria</taxon>
        <taxon>Bacillati</taxon>
        <taxon>Actinomycetota</taxon>
        <taxon>Actinomycetes</taxon>
        <taxon>Streptosporangiales</taxon>
        <taxon>Streptosporangiaceae</taxon>
        <taxon>Streptosporangium</taxon>
    </lineage>
</organism>
<dbReference type="Gene3D" id="3.40.50.12780">
    <property type="entry name" value="N-terminal domain of ligase-like"/>
    <property type="match status" value="1"/>
</dbReference>
<proteinExistence type="predicted"/>
<dbReference type="GO" id="GO:0005829">
    <property type="term" value="C:cytosol"/>
    <property type="evidence" value="ECO:0007669"/>
    <property type="project" value="TreeGrafter"/>
</dbReference>
<dbReference type="Proteomes" id="UP001143474">
    <property type="component" value="Unassembled WGS sequence"/>
</dbReference>
<evidence type="ECO:0000313" key="2">
    <source>
        <dbReference type="EMBL" id="GLK06761.1"/>
    </source>
</evidence>
<dbReference type="InterPro" id="IPR036736">
    <property type="entry name" value="ACP-like_sf"/>
</dbReference>
<dbReference type="Gene3D" id="1.10.1200.10">
    <property type="entry name" value="ACP-like"/>
    <property type="match status" value="1"/>
</dbReference>
<feature type="domain" description="Carrier" evidence="1">
    <location>
        <begin position="531"/>
        <end position="606"/>
    </location>
</feature>
<dbReference type="AlphaFoldDB" id="A0A9W6MA79"/>
<dbReference type="PANTHER" id="PTHR45527">
    <property type="entry name" value="NONRIBOSOMAL PEPTIDE SYNTHETASE"/>
    <property type="match status" value="1"/>
</dbReference>
<comment type="caution">
    <text evidence="2">The sequence shown here is derived from an EMBL/GenBank/DDBJ whole genome shotgun (WGS) entry which is preliminary data.</text>
</comment>
<dbReference type="InterPro" id="IPR009081">
    <property type="entry name" value="PP-bd_ACP"/>
</dbReference>
<dbReference type="Pfam" id="PF00501">
    <property type="entry name" value="AMP-binding"/>
    <property type="match status" value="1"/>
</dbReference>
<dbReference type="GO" id="GO:0031177">
    <property type="term" value="F:phosphopantetheine binding"/>
    <property type="evidence" value="ECO:0007669"/>
    <property type="project" value="TreeGrafter"/>
</dbReference>
<dbReference type="Gene3D" id="3.30.300.30">
    <property type="match status" value="1"/>
</dbReference>
<dbReference type="NCBIfam" id="TIGR01733">
    <property type="entry name" value="AA-adenyl-dom"/>
    <property type="match status" value="1"/>
</dbReference>
<sequence>MSTSADAPHEFRGGLHEVFRQRAKELPSRTAVEFGGESLTYQELDGSSDRLAGWLTSRGVKTGDVIGLCFPRGIDMVVAVLSILKAGAAYLPIDPDHPSPRTHHIVEHSRVSLVVAPPELAGLFDRPDLTLVAYERSAFADTAPPDWTPVAVPEDASAYVIYTSGTTGKPHGVIVRHGNVDRLFRETERWFGFSQADVWTLFHSIAFDFSVWELWGALLYGGKVVIVPYVTTRTPERFYQLVVDKGGTVLSQTPTAFRSFDAVDAHRSADLSLRHIVLGGEPIDKDVAAAWLARRGESRPRLVNMYGITETTVHVTYRPLTPDILEASEHSPIGVPIPDLTIRLLDDAGQPVAHGEIGEIHVGGAGVAAGYLHDADLTASRFPHLDAGDARPERIYRTGDLGVTYDGLEHFFVGRADTQIKLHGYRIDPREIEAVADAQPGLSGSVVLKVSRSDGDAHLVLFSLCGRGTTPAQRDAAREAVMTRIRESLPAYMCPVQCILLEEHPRNHNGKVDHDSLRAVYHAQDPSLRLDTIDGYSEKVRAIWEQVLRKPVVSSDMDFFEGGGTSLDLIRIMAETKNQFSVEVDLGVFAEGLSLDLYVEQVGKQLASEAD</sequence>
<dbReference type="SUPFAM" id="SSF47336">
    <property type="entry name" value="ACP-like"/>
    <property type="match status" value="1"/>
</dbReference>
<dbReference type="InterPro" id="IPR042099">
    <property type="entry name" value="ANL_N_sf"/>
</dbReference>
<protein>
    <submittedName>
        <fullName evidence="2">Thioester reductase</fullName>
    </submittedName>
</protein>
<dbReference type="InterPro" id="IPR010071">
    <property type="entry name" value="AA_adenyl_dom"/>
</dbReference>
<gene>
    <name evidence="2" type="ORF">GCM10017600_01660</name>
</gene>
<dbReference type="RefSeq" id="WP_271215358.1">
    <property type="nucleotide sequence ID" value="NZ_BAAAVD010000021.1"/>
</dbReference>
<dbReference type="PROSITE" id="PS50075">
    <property type="entry name" value="CARRIER"/>
    <property type="match status" value="1"/>
</dbReference>
<dbReference type="InterPro" id="IPR045851">
    <property type="entry name" value="AMP-bd_C_sf"/>
</dbReference>
<dbReference type="PANTHER" id="PTHR45527:SF14">
    <property type="entry name" value="PLIPASTATIN SYNTHASE SUBUNIT B"/>
    <property type="match status" value="1"/>
</dbReference>
<reference evidence="2" key="2">
    <citation type="submission" date="2023-01" db="EMBL/GenBank/DDBJ databases">
        <authorList>
            <person name="Sun Q."/>
            <person name="Evtushenko L."/>
        </authorList>
    </citation>
    <scope>NUCLEOTIDE SEQUENCE</scope>
    <source>
        <strain evidence="2">VKM Ac-2007</strain>
    </source>
</reference>
<keyword evidence="3" id="KW-1185">Reference proteome</keyword>
<accession>A0A9W6MA79</accession>
<dbReference type="FunFam" id="3.40.50.12780:FF:000012">
    <property type="entry name" value="Non-ribosomal peptide synthetase"/>
    <property type="match status" value="1"/>
</dbReference>
<evidence type="ECO:0000259" key="1">
    <source>
        <dbReference type="PROSITE" id="PS50075"/>
    </source>
</evidence>
<evidence type="ECO:0000313" key="3">
    <source>
        <dbReference type="Proteomes" id="UP001143474"/>
    </source>
</evidence>
<dbReference type="GO" id="GO:0043041">
    <property type="term" value="P:amino acid activation for nonribosomal peptide biosynthetic process"/>
    <property type="evidence" value="ECO:0007669"/>
    <property type="project" value="TreeGrafter"/>
</dbReference>
<dbReference type="Pfam" id="PF00550">
    <property type="entry name" value="PP-binding"/>
    <property type="match status" value="1"/>
</dbReference>
<dbReference type="SUPFAM" id="SSF56801">
    <property type="entry name" value="Acetyl-CoA synthetase-like"/>
    <property type="match status" value="1"/>
</dbReference>
<dbReference type="InterPro" id="IPR000873">
    <property type="entry name" value="AMP-dep_synth/lig_dom"/>
</dbReference>
<reference evidence="2" key="1">
    <citation type="journal article" date="2014" name="Int. J. Syst. Evol. Microbiol.">
        <title>Complete genome sequence of Corynebacterium casei LMG S-19264T (=DSM 44701T), isolated from a smear-ripened cheese.</title>
        <authorList>
            <consortium name="US DOE Joint Genome Institute (JGI-PGF)"/>
            <person name="Walter F."/>
            <person name="Albersmeier A."/>
            <person name="Kalinowski J."/>
            <person name="Ruckert C."/>
        </authorList>
    </citation>
    <scope>NUCLEOTIDE SEQUENCE</scope>
    <source>
        <strain evidence="2">VKM Ac-2007</strain>
    </source>
</reference>